<dbReference type="GO" id="GO:0003677">
    <property type="term" value="F:DNA binding"/>
    <property type="evidence" value="ECO:0007669"/>
    <property type="project" value="TreeGrafter"/>
</dbReference>
<dbReference type="Gene3D" id="1.10.1040.10">
    <property type="entry name" value="N-(1-d-carboxylethyl)-l-norvaline Dehydrogenase, domain 2"/>
    <property type="match status" value="1"/>
</dbReference>
<dbReference type="GO" id="GO:0031491">
    <property type="term" value="F:nucleosome binding"/>
    <property type="evidence" value="ECO:0007669"/>
    <property type="project" value="TreeGrafter"/>
</dbReference>
<keyword evidence="5" id="KW-1185">Reference proteome</keyword>
<comment type="similarity">
    <text evidence="1">Belongs to the HIBADH-related family. NP60 subfamily.</text>
</comment>
<dbReference type="Gene3D" id="3.40.50.720">
    <property type="entry name" value="NAD(P)-binding Rossmann-like Domain"/>
    <property type="match status" value="1"/>
</dbReference>
<dbReference type="InterPro" id="IPR028939">
    <property type="entry name" value="P5C_Rdtase_cat_N"/>
</dbReference>
<sequence>MAAPLATVGILSIGSMGLGIAKLLVAHQYRVITNVSNRSAATQKRAQEANLGLVQTDKELVDKSDYILSIVPPRDAVATASRIIQTFSETPPPRQSSSSPLYYLDLNAIAPSTASSIAKSFSQHVPSIRFIDGGIIGGPPSPNADSTTWKRPGIPLSGPFPLHDAEPSGAHLAEVLYTEYLGSDIGSASGLKCCFAALSKGWTALAIQSFGTAASLGVLPSLRRYLDEFSPSTAQRAAKGIEGCPGKAYRWVDEMKEIGVCFETEGGWREQARVFRQIAGVYEGLAEVVERRGGTEGMGNVDGILGAVQGGLGKRE</sequence>
<name>A0A6A6TF15_9PLEO</name>
<evidence type="ECO:0000313" key="4">
    <source>
        <dbReference type="EMBL" id="KAF2658575.1"/>
    </source>
</evidence>
<dbReference type="PANTHER" id="PTHR43580">
    <property type="entry name" value="OXIDOREDUCTASE GLYR1-RELATED"/>
    <property type="match status" value="1"/>
</dbReference>
<dbReference type="SUPFAM" id="SSF48179">
    <property type="entry name" value="6-phosphogluconate dehydrogenase C-terminal domain-like"/>
    <property type="match status" value="1"/>
</dbReference>
<gene>
    <name evidence="4" type="ORF">K491DRAFT_690091</name>
</gene>
<dbReference type="AlphaFoldDB" id="A0A6A6TF15"/>
<reference evidence="4" key="1">
    <citation type="journal article" date="2020" name="Stud. Mycol.">
        <title>101 Dothideomycetes genomes: a test case for predicting lifestyles and emergence of pathogens.</title>
        <authorList>
            <person name="Haridas S."/>
            <person name="Albert R."/>
            <person name="Binder M."/>
            <person name="Bloem J."/>
            <person name="Labutti K."/>
            <person name="Salamov A."/>
            <person name="Andreopoulos B."/>
            <person name="Baker S."/>
            <person name="Barry K."/>
            <person name="Bills G."/>
            <person name="Bluhm B."/>
            <person name="Cannon C."/>
            <person name="Castanera R."/>
            <person name="Culley D."/>
            <person name="Daum C."/>
            <person name="Ezra D."/>
            <person name="Gonzalez J."/>
            <person name="Henrissat B."/>
            <person name="Kuo A."/>
            <person name="Liang C."/>
            <person name="Lipzen A."/>
            <person name="Lutzoni F."/>
            <person name="Magnuson J."/>
            <person name="Mondo S."/>
            <person name="Nolan M."/>
            <person name="Ohm R."/>
            <person name="Pangilinan J."/>
            <person name="Park H.-J."/>
            <person name="Ramirez L."/>
            <person name="Alfaro M."/>
            <person name="Sun H."/>
            <person name="Tritt A."/>
            <person name="Yoshinaga Y."/>
            <person name="Zwiers L.-H."/>
            <person name="Turgeon B."/>
            <person name="Goodwin S."/>
            <person name="Spatafora J."/>
            <person name="Crous P."/>
            <person name="Grigoriev I."/>
        </authorList>
    </citation>
    <scope>NUCLEOTIDE SEQUENCE</scope>
    <source>
        <strain evidence="4">CBS 122681</strain>
    </source>
</reference>
<dbReference type="EMBL" id="MU004314">
    <property type="protein sequence ID" value="KAF2658575.1"/>
    <property type="molecule type" value="Genomic_DNA"/>
</dbReference>
<evidence type="ECO:0000313" key="5">
    <source>
        <dbReference type="Proteomes" id="UP000799324"/>
    </source>
</evidence>
<feature type="domain" description="Pyrroline-5-carboxylate reductase catalytic N-terminal" evidence="2">
    <location>
        <begin position="7"/>
        <end position="83"/>
    </location>
</feature>
<dbReference type="GO" id="GO:0000785">
    <property type="term" value="C:chromatin"/>
    <property type="evidence" value="ECO:0007669"/>
    <property type="project" value="TreeGrafter"/>
</dbReference>
<accession>A0A6A6TF15</accession>
<proteinExistence type="inferred from homology"/>
<dbReference type="SUPFAM" id="SSF51735">
    <property type="entry name" value="NAD(P)-binding Rossmann-fold domains"/>
    <property type="match status" value="1"/>
</dbReference>
<evidence type="ECO:0000259" key="2">
    <source>
        <dbReference type="Pfam" id="PF03807"/>
    </source>
</evidence>
<feature type="domain" description="Phosphogluconate dehydrogenase NAD-binding putative C-terminal" evidence="3">
    <location>
        <begin position="213"/>
        <end position="283"/>
    </location>
</feature>
<dbReference type="Pfam" id="PF09130">
    <property type="entry name" value="DUF1932"/>
    <property type="match status" value="1"/>
</dbReference>
<evidence type="ECO:0000256" key="1">
    <source>
        <dbReference type="ARBA" id="ARBA00007598"/>
    </source>
</evidence>
<dbReference type="PANTHER" id="PTHR43580:SF2">
    <property type="entry name" value="CYTOKINE-LIKE NUCLEAR FACTOR N-PAC"/>
    <property type="match status" value="1"/>
</dbReference>
<protein>
    <submittedName>
        <fullName evidence="4">6-phosphogluconate dehydrogenase C-terminal domain-like protein</fullName>
    </submittedName>
</protein>
<dbReference type="Pfam" id="PF03807">
    <property type="entry name" value="F420_oxidored"/>
    <property type="match status" value="1"/>
</dbReference>
<dbReference type="InterPro" id="IPR051265">
    <property type="entry name" value="HIBADH-related_NP60_sf"/>
</dbReference>
<dbReference type="InterPro" id="IPR015814">
    <property type="entry name" value="Pgluconate_DH_NAD-bd_C"/>
</dbReference>
<organism evidence="4 5">
    <name type="scientific">Lophiostoma macrostomum CBS 122681</name>
    <dbReference type="NCBI Taxonomy" id="1314788"/>
    <lineage>
        <taxon>Eukaryota</taxon>
        <taxon>Fungi</taxon>
        <taxon>Dikarya</taxon>
        <taxon>Ascomycota</taxon>
        <taxon>Pezizomycotina</taxon>
        <taxon>Dothideomycetes</taxon>
        <taxon>Pleosporomycetidae</taxon>
        <taxon>Pleosporales</taxon>
        <taxon>Lophiostomataceae</taxon>
        <taxon>Lophiostoma</taxon>
    </lineage>
</organism>
<dbReference type="GO" id="GO:0140673">
    <property type="term" value="P:transcription elongation-coupled chromatin remodeling"/>
    <property type="evidence" value="ECO:0007669"/>
    <property type="project" value="TreeGrafter"/>
</dbReference>
<dbReference type="InterPro" id="IPR013328">
    <property type="entry name" value="6PGD_dom2"/>
</dbReference>
<dbReference type="OrthoDB" id="9988102at2759"/>
<dbReference type="InterPro" id="IPR036291">
    <property type="entry name" value="NAD(P)-bd_dom_sf"/>
</dbReference>
<evidence type="ECO:0000259" key="3">
    <source>
        <dbReference type="Pfam" id="PF09130"/>
    </source>
</evidence>
<dbReference type="InterPro" id="IPR008927">
    <property type="entry name" value="6-PGluconate_DH-like_C_sf"/>
</dbReference>
<dbReference type="Proteomes" id="UP000799324">
    <property type="component" value="Unassembled WGS sequence"/>
</dbReference>